<evidence type="ECO:0000313" key="2">
    <source>
        <dbReference type="Proteomes" id="UP000027982"/>
    </source>
</evidence>
<accession>A0A068NQZ2</accession>
<gene>
    <name evidence="1" type="ORF">OP10G_2595</name>
</gene>
<dbReference type="Proteomes" id="UP000027982">
    <property type="component" value="Chromosome"/>
</dbReference>
<proteinExistence type="predicted"/>
<protein>
    <submittedName>
        <fullName evidence="1">Uncharacterized protein</fullName>
    </submittedName>
</protein>
<evidence type="ECO:0000313" key="1">
    <source>
        <dbReference type="EMBL" id="AIE85963.1"/>
    </source>
</evidence>
<sequence length="165" mass="18398">MRSLQSVYHVFSAIQVGAEKKVLRAKWHLPQMDSMENRSEVVRQIEAASGCVLLKPEVELHGIIPANWEGENEFAIGDTPPVARAKVIVTFEAPLADLEALQDFEVQLDEQLLESGVGFVDGHEVERKGDRIIYELISFGPRKAAWKADIEARVAAAGLNPRRIR</sequence>
<name>A0A068NQZ2_FIMGI</name>
<organism evidence="1 2">
    <name type="scientific">Fimbriimonas ginsengisoli Gsoil 348</name>
    <dbReference type="NCBI Taxonomy" id="661478"/>
    <lineage>
        <taxon>Bacteria</taxon>
        <taxon>Bacillati</taxon>
        <taxon>Armatimonadota</taxon>
        <taxon>Fimbriimonadia</taxon>
        <taxon>Fimbriimonadales</taxon>
        <taxon>Fimbriimonadaceae</taxon>
        <taxon>Fimbriimonas</taxon>
    </lineage>
</organism>
<dbReference type="AlphaFoldDB" id="A0A068NQZ2"/>
<dbReference type="STRING" id="661478.OP10G_2595"/>
<dbReference type="EMBL" id="CP007139">
    <property type="protein sequence ID" value="AIE85963.1"/>
    <property type="molecule type" value="Genomic_DNA"/>
</dbReference>
<keyword evidence="2" id="KW-1185">Reference proteome</keyword>
<dbReference type="KEGG" id="fgi:OP10G_2595"/>
<reference evidence="1 2" key="1">
    <citation type="journal article" date="2014" name="PLoS ONE">
        <title>The first complete genome sequence of the class fimbriimonadia in the phylum armatimonadetes.</title>
        <authorList>
            <person name="Hu Z.Y."/>
            <person name="Wang Y.Z."/>
            <person name="Im W.T."/>
            <person name="Wang S.Y."/>
            <person name="Zhao G.P."/>
            <person name="Zheng H.J."/>
            <person name="Quan Z.X."/>
        </authorList>
    </citation>
    <scope>NUCLEOTIDE SEQUENCE [LARGE SCALE GENOMIC DNA]</scope>
    <source>
        <strain evidence="1">Gsoil 348</strain>
    </source>
</reference>
<dbReference type="HOGENOM" id="CLU_1608399_0_0_0"/>
<dbReference type="RefSeq" id="WP_025225483.1">
    <property type="nucleotide sequence ID" value="NZ_CP007139.1"/>
</dbReference>